<sequence>MEVQVTSTSNEGLFSLRLRLWNEELFSIKDNITSSRCIIIAGELVKEAREVVLCNVYAANTENEREQLWEFILRAQILLPGQWCIGGDFNTVLDQSERKGDSCNMKSIRNLQIFSLTSEDNKDLMQDAMVGWRNSKPKGSLSFVMSSNLKASKNQVKRWLSTNKVVSFSSKDCKNWLRKVETMACSDGWTEKFRSERLAILKEMWSGIRKEEQIWLQKSRVK</sequence>
<dbReference type="Proteomes" id="UP001281410">
    <property type="component" value="Unassembled WGS sequence"/>
</dbReference>
<name>A0AAE0ARI6_9ROSI</name>
<accession>A0AAE0ARI6</accession>
<proteinExistence type="predicted"/>
<comment type="caution">
    <text evidence="1">The sequence shown here is derived from an EMBL/GenBank/DDBJ whole genome shotgun (WGS) entry which is preliminary data.</text>
</comment>
<dbReference type="EMBL" id="JANJYJ010000003">
    <property type="protein sequence ID" value="KAK3222941.1"/>
    <property type="molecule type" value="Genomic_DNA"/>
</dbReference>
<evidence type="ECO:0008006" key="3">
    <source>
        <dbReference type="Google" id="ProtNLM"/>
    </source>
</evidence>
<dbReference type="AlphaFoldDB" id="A0AAE0ARI6"/>
<gene>
    <name evidence="1" type="ORF">Dsin_009966</name>
</gene>
<dbReference type="Gene3D" id="3.60.10.10">
    <property type="entry name" value="Endonuclease/exonuclease/phosphatase"/>
    <property type="match status" value="1"/>
</dbReference>
<reference evidence="1" key="1">
    <citation type="journal article" date="2023" name="Plant J.">
        <title>Genome sequences and population genomics provide insights into the demographic history, inbreeding, and mutation load of two 'living fossil' tree species of Dipteronia.</title>
        <authorList>
            <person name="Feng Y."/>
            <person name="Comes H.P."/>
            <person name="Chen J."/>
            <person name="Zhu S."/>
            <person name="Lu R."/>
            <person name="Zhang X."/>
            <person name="Li P."/>
            <person name="Qiu J."/>
            <person name="Olsen K.M."/>
            <person name="Qiu Y."/>
        </authorList>
    </citation>
    <scope>NUCLEOTIDE SEQUENCE</scope>
    <source>
        <strain evidence="1">NBL</strain>
    </source>
</reference>
<evidence type="ECO:0000313" key="1">
    <source>
        <dbReference type="EMBL" id="KAK3222941.1"/>
    </source>
</evidence>
<protein>
    <recommendedName>
        <fullName evidence="3">Endonuclease/exonuclease/phosphatase domain-containing protein</fullName>
    </recommendedName>
</protein>
<dbReference type="SUPFAM" id="SSF56219">
    <property type="entry name" value="DNase I-like"/>
    <property type="match status" value="1"/>
</dbReference>
<dbReference type="InterPro" id="IPR036691">
    <property type="entry name" value="Endo/exonu/phosph_ase_sf"/>
</dbReference>
<keyword evidence="2" id="KW-1185">Reference proteome</keyword>
<evidence type="ECO:0000313" key="2">
    <source>
        <dbReference type="Proteomes" id="UP001281410"/>
    </source>
</evidence>
<organism evidence="1 2">
    <name type="scientific">Dipteronia sinensis</name>
    <dbReference type="NCBI Taxonomy" id="43782"/>
    <lineage>
        <taxon>Eukaryota</taxon>
        <taxon>Viridiplantae</taxon>
        <taxon>Streptophyta</taxon>
        <taxon>Embryophyta</taxon>
        <taxon>Tracheophyta</taxon>
        <taxon>Spermatophyta</taxon>
        <taxon>Magnoliopsida</taxon>
        <taxon>eudicotyledons</taxon>
        <taxon>Gunneridae</taxon>
        <taxon>Pentapetalae</taxon>
        <taxon>rosids</taxon>
        <taxon>malvids</taxon>
        <taxon>Sapindales</taxon>
        <taxon>Sapindaceae</taxon>
        <taxon>Hippocastanoideae</taxon>
        <taxon>Acereae</taxon>
        <taxon>Dipteronia</taxon>
    </lineage>
</organism>